<evidence type="ECO:0000313" key="2">
    <source>
        <dbReference type="Proteomes" id="UP000077173"/>
    </source>
</evidence>
<proteinExistence type="predicted"/>
<dbReference type="EMBL" id="LSEF01000110">
    <property type="protein sequence ID" value="OAF07588.1"/>
    <property type="molecule type" value="Genomic_DNA"/>
</dbReference>
<name>A0A176YNF0_9BRAD</name>
<sequence length="128" mass="14601">MRQIKAAIEHLYKGQLECAITLAAAGEGQLPESTVEYLFRLLRRLRPQEDFNLFINWLKHPSGPDKATISEFEAVLIIARAIQKFVAAYEASCREFNEFSDWAVAQGHMPRPIIEPRYPTAKKPTTAR</sequence>
<dbReference type="Proteomes" id="UP000077173">
    <property type="component" value="Unassembled WGS sequence"/>
</dbReference>
<dbReference type="AlphaFoldDB" id="A0A176YNF0"/>
<accession>A0A176YNF0</accession>
<gene>
    <name evidence="1" type="ORF">AXW67_29640</name>
</gene>
<dbReference type="GeneID" id="32582086"/>
<protein>
    <submittedName>
        <fullName evidence="1">Uncharacterized protein</fullName>
    </submittedName>
</protein>
<reference evidence="1 2" key="1">
    <citation type="submission" date="2016-02" db="EMBL/GenBank/DDBJ databases">
        <title>Draft genome sequence of the strain BR 10247T Bradyrhizobium neotropicale isolated from nodules of Centrolobium paraense.</title>
        <authorList>
            <person name="Simoes-Araujo J.L."/>
            <person name="Barauna A.C."/>
            <person name="Silva K."/>
            <person name="Zilli J.E."/>
        </authorList>
    </citation>
    <scope>NUCLEOTIDE SEQUENCE [LARGE SCALE GENOMIC DNA]</scope>
    <source>
        <strain evidence="1 2">BR 10247</strain>
    </source>
</reference>
<comment type="caution">
    <text evidence="1">The sequence shown here is derived from an EMBL/GenBank/DDBJ whole genome shotgun (WGS) entry which is preliminary data.</text>
</comment>
<keyword evidence="2" id="KW-1185">Reference proteome</keyword>
<organism evidence="1 2">
    <name type="scientific">Bradyrhizobium neotropicale</name>
    <dbReference type="NCBI Taxonomy" id="1497615"/>
    <lineage>
        <taxon>Bacteria</taxon>
        <taxon>Pseudomonadati</taxon>
        <taxon>Pseudomonadota</taxon>
        <taxon>Alphaproteobacteria</taxon>
        <taxon>Hyphomicrobiales</taxon>
        <taxon>Nitrobacteraceae</taxon>
        <taxon>Bradyrhizobium</taxon>
    </lineage>
</organism>
<evidence type="ECO:0000313" key="1">
    <source>
        <dbReference type="EMBL" id="OAF07588.1"/>
    </source>
</evidence>